<reference evidence="1 2" key="1">
    <citation type="submission" date="2019-02" db="EMBL/GenBank/DDBJ databases">
        <title>Genome sequences of Aliivibrio finisterrensis strains from farmed Atlantic salmon.</title>
        <authorList>
            <person name="Bowman J.P."/>
        </authorList>
    </citation>
    <scope>NUCLEOTIDE SEQUENCE [LARGE SCALE GENOMIC DNA]</scope>
    <source>
        <strain evidence="1 2">A21</strain>
    </source>
</reference>
<gene>
    <name evidence="1" type="ORF">ERW53_12115</name>
</gene>
<keyword evidence="2" id="KW-1185">Reference proteome</keyword>
<dbReference type="RefSeq" id="WP_130066550.1">
    <property type="nucleotide sequence ID" value="NZ_SEZN01000021.1"/>
</dbReference>
<organism evidence="1 2">
    <name type="scientific">Aliivibrio finisterrensis</name>
    <dbReference type="NCBI Taxonomy" id="511998"/>
    <lineage>
        <taxon>Bacteria</taxon>
        <taxon>Pseudomonadati</taxon>
        <taxon>Pseudomonadota</taxon>
        <taxon>Gammaproteobacteria</taxon>
        <taxon>Vibrionales</taxon>
        <taxon>Vibrionaceae</taxon>
        <taxon>Aliivibrio</taxon>
    </lineage>
</organism>
<dbReference type="EMBL" id="SEZN01000021">
    <property type="protein sequence ID" value="RYU63781.1"/>
    <property type="molecule type" value="Genomic_DNA"/>
</dbReference>
<accession>A0ABY0I8D6</accession>
<sequence length="1028" mass="117253">MSDVKKYESCIEKEDHRTKITHGDYSRFEPMGETVLSKYFTPNNIYIITGMDYHAISGDLHNLTLHIPKHETSYSDSQCISFKDFELHFTYVAPETAEKERRELLDGFESQVKEIQSEMQMALSNPESIYELIRTSSNEEIKSGLSEIDFSIPVLPSPEHNRSNEHTIIPLVNGQSVDVVRRQLLNQKALGEVVGTYSKVKSSELSQVISFSASILTEKAQAVQGQARFMQDSVNGVMSKVDMLNLYLGEGVDCFTLIDKPESTSKAKINFFCHKIYADEEMLTHSLFSDGEFDYTNDDHFFKRLADEPEFLERILPTERSVICFQSRRNKKDYGGGLGDLIANRKNRSVGLLIRDGQRVSCIYSPIDYQDRLFPTLDEMNSQLDNVIDADDTELTDAQKKIESLNQMYSKVAAIFQGIIDRQTTGEHVVFGALAEEAYGASLFTPELIAKNINLINDEDFLIGGDTVAGSPRKWLSSHLICEHKINDFIVFNAGLITPENAKGLYYFSSSKYNNFEPRQDYYADERFSVLTVSQSKGAISVNVPTVYEGYSDKADEEKLARVSINPEHTENMLNLMSIRLSELETILSSRVARPTIRSRMQSLMTAYVFLKNLNEETQLIRNELQVCLPELNNDDLLLLLLKWLSKNPKARSTLALPSSKLITSIAKLAQDSYHVEVSFIDRVELLAKEHNKKLLFIASNGRDLVVGIEATTVYGLPYKSIVQDKHYGYRFPDYVELYSVIDNQWTQIGLLTDELLSYRIVHVFSSAHFSGVSLEDVESIHKQKGIRRIHQLWDTDKVELSPQELLEQDISQYVARLKSEYVKRSYTKDVAQAQKLSQYLNRGDNLSSSFLAMYQEGIESTDDNTRCSSMLDLMDVILSSKEISAYKKEYSKYTDVHHPTLLLPTRLIQKRADFSSLSETHWEGMAIYPIRMIVNLYHSLSDLLQFEHKSLILNFISSLLQCRQVDSENILSKSYPKVARLVSSYLSEFEILMMVDVHYKTIDIDIAQWLVESGFSENTHSLFDLGN</sequence>
<evidence type="ECO:0000313" key="2">
    <source>
        <dbReference type="Proteomes" id="UP000294166"/>
    </source>
</evidence>
<dbReference type="Proteomes" id="UP000294166">
    <property type="component" value="Unassembled WGS sequence"/>
</dbReference>
<proteinExistence type="predicted"/>
<comment type="caution">
    <text evidence="1">The sequence shown here is derived from an EMBL/GenBank/DDBJ whole genome shotgun (WGS) entry which is preliminary data.</text>
</comment>
<protein>
    <submittedName>
        <fullName evidence="1">Uncharacterized protein</fullName>
    </submittedName>
</protein>
<evidence type="ECO:0000313" key="1">
    <source>
        <dbReference type="EMBL" id="RYU63781.1"/>
    </source>
</evidence>
<name>A0ABY0I8D6_9GAMM</name>